<keyword evidence="7" id="KW-1185">Reference proteome</keyword>
<sequence>MVITFYYTIIERLFTELDLLLNNFVFNGYSALANYLKTPLGLAIVLYIVLMGLSITQGWVQLSMANLVKSVTKIAFIYIAAMNWSWFSYYVVDLLNKGAGEIGSVLVAATPIPIPHFAGEGINGAMQSVLIEITKIGSWIWNQGAWNNMSPCFTAALIFGFGAVLILVALFELVLAKIMLAILFSTAPLFISFTLFKPSHGFFDRWLGSCVGFALLMIFISSMLALVLSLLQWSIAGMYANHALKMSLVGFVPVMIVGFIGIGILLKAAHLAQSIGGCVSTASGSALLAGTVGGAVGSALIGFKMMASALNVTKKLLNGVLPRQINPAKMNAIRSTLIRPAKMNPIQGTFNKPEVKSE</sequence>
<keyword evidence="2 5" id="KW-0812">Transmembrane</keyword>
<feature type="transmembrane region" description="Helical" evidence="5">
    <location>
        <begin position="40"/>
        <end position="62"/>
    </location>
</feature>
<evidence type="ECO:0000313" key="7">
    <source>
        <dbReference type="Proteomes" id="UP000226429"/>
    </source>
</evidence>
<proteinExistence type="predicted"/>
<organism evidence="6 7">
    <name type="scientific">Candidatus Aquirickettsiella gammari</name>
    <dbReference type="NCBI Taxonomy" id="2016198"/>
    <lineage>
        <taxon>Bacteria</taxon>
        <taxon>Pseudomonadati</taxon>
        <taxon>Pseudomonadota</taxon>
        <taxon>Gammaproteobacteria</taxon>
        <taxon>Legionellales</taxon>
        <taxon>Coxiellaceae</taxon>
        <taxon>Candidatus Aquirickettsiella</taxon>
    </lineage>
</organism>
<comment type="subcellular location">
    <subcellularLocation>
        <location evidence="1">Membrane</location>
        <topology evidence="1">Multi-pass membrane protein</topology>
    </subcellularLocation>
</comment>
<evidence type="ECO:0000256" key="3">
    <source>
        <dbReference type="ARBA" id="ARBA00022989"/>
    </source>
</evidence>
<protein>
    <recommendedName>
        <fullName evidence="8">Type IV secretion system protein</fullName>
    </recommendedName>
</protein>
<evidence type="ECO:0000256" key="4">
    <source>
        <dbReference type="ARBA" id="ARBA00023136"/>
    </source>
</evidence>
<feature type="transmembrane region" description="Helical" evidence="5">
    <location>
        <begin position="178"/>
        <end position="196"/>
    </location>
</feature>
<reference evidence="6 7" key="2">
    <citation type="journal article" date="2018" name="J. Invertebr. Pathol.">
        <title>'Candidatus Aquirickettsiella gammari' (Gammaproteobacteria: Legionellales: Coxiellaceae): A bacterial pathogen of the freshwater crustacean Gammarus fossarum (Malacostraca: Amphipoda).</title>
        <authorList>
            <person name="Bojko J."/>
            <person name="Dunn A.M."/>
            <person name="Stebbing P.D."/>
            <person name="van Aerle R."/>
            <person name="Bacela-Spychalska K."/>
            <person name="Bean T.P."/>
            <person name="Urrutia A."/>
            <person name="Stentiford G.D."/>
        </authorList>
    </citation>
    <scope>NUCLEOTIDE SEQUENCE [LARGE SCALE GENOMIC DNA]</scope>
    <source>
        <strain evidence="6">RA15029</strain>
    </source>
</reference>
<reference evidence="6 7" key="1">
    <citation type="journal article" date="2017" name="Int. J. Syst. Evol. Microbiol.">
        <title>Aquarickettsiella crustaci n. gen. n. sp. (Gammaproteobacteria: Legionellales: Coxiellaceae); a bacterial pathogen of the freshwater crustacean: Gammarus fossarum (Malacostraca: Amphipoda).</title>
        <authorList>
            <person name="Bojko J."/>
            <person name="Dunn A.M."/>
            <person name="Stebbing P.D."/>
            <person name="Van Aerle R."/>
            <person name="Bacela-Spychalska K."/>
            <person name="Bean T.P."/>
            <person name="Stentiford G.D."/>
        </authorList>
    </citation>
    <scope>NUCLEOTIDE SEQUENCE [LARGE SCALE GENOMIC DNA]</scope>
    <source>
        <strain evidence="6">RA15029</strain>
    </source>
</reference>
<comment type="caution">
    <text evidence="6">The sequence shown here is derived from an EMBL/GenBank/DDBJ whole genome shotgun (WGS) entry which is preliminary data.</text>
</comment>
<feature type="transmembrane region" description="Helical" evidence="5">
    <location>
        <begin position="211"/>
        <end position="231"/>
    </location>
</feature>
<dbReference type="Proteomes" id="UP000226429">
    <property type="component" value="Unassembled WGS sequence"/>
</dbReference>
<dbReference type="EMBL" id="NMOS02000020">
    <property type="protein sequence ID" value="RDH39996.1"/>
    <property type="molecule type" value="Genomic_DNA"/>
</dbReference>
<evidence type="ECO:0000256" key="1">
    <source>
        <dbReference type="ARBA" id="ARBA00004141"/>
    </source>
</evidence>
<dbReference type="InterPro" id="IPR007688">
    <property type="entry name" value="Conjugal_tfr_TrbL/VirB6"/>
</dbReference>
<evidence type="ECO:0008006" key="8">
    <source>
        <dbReference type="Google" id="ProtNLM"/>
    </source>
</evidence>
<accession>A0A370CI71</accession>
<feature type="transmembrane region" description="Helical" evidence="5">
    <location>
        <begin position="286"/>
        <end position="307"/>
    </location>
</feature>
<feature type="transmembrane region" description="Helical" evidence="5">
    <location>
        <begin position="243"/>
        <end position="266"/>
    </location>
</feature>
<evidence type="ECO:0000256" key="5">
    <source>
        <dbReference type="SAM" id="Phobius"/>
    </source>
</evidence>
<evidence type="ECO:0000256" key="2">
    <source>
        <dbReference type="ARBA" id="ARBA00022692"/>
    </source>
</evidence>
<gene>
    <name evidence="6" type="ORF">CFE62_006030</name>
</gene>
<name>A0A370CI71_9COXI</name>
<keyword evidence="3 5" id="KW-1133">Transmembrane helix</keyword>
<dbReference type="GO" id="GO:0030255">
    <property type="term" value="P:protein secretion by the type IV secretion system"/>
    <property type="evidence" value="ECO:0007669"/>
    <property type="project" value="InterPro"/>
</dbReference>
<evidence type="ECO:0000313" key="6">
    <source>
        <dbReference type="EMBL" id="RDH39996.1"/>
    </source>
</evidence>
<keyword evidence="4 5" id="KW-0472">Membrane</keyword>
<feature type="transmembrane region" description="Helical" evidence="5">
    <location>
        <begin position="74"/>
        <end position="92"/>
    </location>
</feature>
<dbReference type="Pfam" id="PF04610">
    <property type="entry name" value="TrbL"/>
    <property type="match status" value="1"/>
</dbReference>
<dbReference type="AlphaFoldDB" id="A0A370CI71"/>
<feature type="transmembrane region" description="Helical" evidence="5">
    <location>
        <begin position="153"/>
        <end position="171"/>
    </location>
</feature>
<dbReference type="GO" id="GO:0016020">
    <property type="term" value="C:membrane"/>
    <property type="evidence" value="ECO:0007669"/>
    <property type="project" value="UniProtKB-SubCell"/>
</dbReference>